<dbReference type="EMBL" id="PYHR01000002">
    <property type="protein sequence ID" value="PWD51038.1"/>
    <property type="molecule type" value="Genomic_DNA"/>
</dbReference>
<organism evidence="1 2">
    <name type="scientific">Serinibacter arcticus</name>
    <dbReference type="NCBI Taxonomy" id="1655435"/>
    <lineage>
        <taxon>Bacteria</taxon>
        <taxon>Bacillati</taxon>
        <taxon>Actinomycetota</taxon>
        <taxon>Actinomycetes</taxon>
        <taxon>Micrococcales</taxon>
        <taxon>Beutenbergiaceae</taxon>
        <taxon>Serinibacter</taxon>
    </lineage>
</organism>
<dbReference type="OrthoDB" id="4427130at2"/>
<dbReference type="Proteomes" id="UP000245166">
    <property type="component" value="Unassembled WGS sequence"/>
</dbReference>
<proteinExistence type="predicted"/>
<dbReference type="AlphaFoldDB" id="A0A2U1ZVN1"/>
<comment type="caution">
    <text evidence="1">The sequence shown here is derived from an EMBL/GenBank/DDBJ whole genome shotgun (WGS) entry which is preliminary data.</text>
</comment>
<reference evidence="1 2" key="1">
    <citation type="submission" date="2018-03" db="EMBL/GenBank/DDBJ databases">
        <title>Genome assembly of novel Miniimonas species PCH200.</title>
        <authorList>
            <person name="Thakur V."/>
            <person name="Kumar V."/>
            <person name="Singh D."/>
        </authorList>
    </citation>
    <scope>NUCLEOTIDE SEQUENCE [LARGE SCALE GENOMIC DNA]</scope>
    <source>
        <strain evidence="1 2">PCH200</strain>
    </source>
</reference>
<gene>
    <name evidence="1" type="ORF">C8046_10650</name>
</gene>
<evidence type="ECO:0000313" key="2">
    <source>
        <dbReference type="Proteomes" id="UP000245166"/>
    </source>
</evidence>
<accession>A0A2U1ZVN1</accession>
<dbReference type="RefSeq" id="WP_109229419.1">
    <property type="nucleotide sequence ID" value="NZ_PYHR01000002.1"/>
</dbReference>
<dbReference type="InterPro" id="IPR011009">
    <property type="entry name" value="Kinase-like_dom_sf"/>
</dbReference>
<dbReference type="SUPFAM" id="SSF56112">
    <property type="entry name" value="Protein kinase-like (PK-like)"/>
    <property type="match status" value="1"/>
</dbReference>
<keyword evidence="2" id="KW-1185">Reference proteome</keyword>
<name>A0A2U1ZVN1_9MICO</name>
<protein>
    <submittedName>
        <fullName evidence="1">Aminoglycoside phosphotransferase</fullName>
    </submittedName>
</protein>
<evidence type="ECO:0000313" key="1">
    <source>
        <dbReference type="EMBL" id="PWD51038.1"/>
    </source>
</evidence>
<sequence length="290" mass="30629">MASPPAHVLDLFAVPDLATPLPGGQGESVQVGDLVLSPGRDADVQAWLSPVLARFAYELDLSPSRRGFRVAMPVPARDGEWVVDGWAASRYEPGTTTCHDLDVVLAAGRLLHARLASLVGARPAAVAARTDRWATAERLAFAPSRAVVAPTTGPTPDAATLAHHATDHPVVAGLVAELATTDPADLGPNQLVHADLAGNVLIDGAGAAVVIDLAPAWRPQRWAEAVCVLDSVLWHGAPPAVLEDWTSGVERQAMLRAVLFRVLSDRPVRPRPYEAVLTALGRPAPRNVPR</sequence>